<reference evidence="1 2" key="1">
    <citation type="journal article" date="2021" name="Elife">
        <title>Chloroplast acquisition without the gene transfer in kleptoplastic sea slugs, Plakobranchus ocellatus.</title>
        <authorList>
            <person name="Maeda T."/>
            <person name="Takahashi S."/>
            <person name="Yoshida T."/>
            <person name="Shimamura S."/>
            <person name="Takaki Y."/>
            <person name="Nagai Y."/>
            <person name="Toyoda A."/>
            <person name="Suzuki Y."/>
            <person name="Arimoto A."/>
            <person name="Ishii H."/>
            <person name="Satoh N."/>
            <person name="Nishiyama T."/>
            <person name="Hasebe M."/>
            <person name="Maruyama T."/>
            <person name="Minagawa J."/>
            <person name="Obokata J."/>
            <person name="Shigenobu S."/>
        </authorList>
    </citation>
    <scope>NUCLEOTIDE SEQUENCE [LARGE SCALE GENOMIC DNA]</scope>
</reference>
<dbReference type="AlphaFoldDB" id="A0AAV4HX56"/>
<organism evidence="1 2">
    <name type="scientific">Elysia marginata</name>
    <dbReference type="NCBI Taxonomy" id="1093978"/>
    <lineage>
        <taxon>Eukaryota</taxon>
        <taxon>Metazoa</taxon>
        <taxon>Spiralia</taxon>
        <taxon>Lophotrochozoa</taxon>
        <taxon>Mollusca</taxon>
        <taxon>Gastropoda</taxon>
        <taxon>Heterobranchia</taxon>
        <taxon>Euthyneura</taxon>
        <taxon>Panpulmonata</taxon>
        <taxon>Sacoglossa</taxon>
        <taxon>Placobranchoidea</taxon>
        <taxon>Plakobranchidae</taxon>
        <taxon>Elysia</taxon>
    </lineage>
</organism>
<dbReference type="EMBL" id="BMAT01002226">
    <property type="protein sequence ID" value="GFS02170.1"/>
    <property type="molecule type" value="Genomic_DNA"/>
</dbReference>
<protein>
    <submittedName>
        <fullName evidence="1">Uncharacterized protein</fullName>
    </submittedName>
</protein>
<proteinExistence type="predicted"/>
<gene>
    <name evidence="1" type="ORF">ElyMa_001116400</name>
</gene>
<dbReference type="Proteomes" id="UP000762676">
    <property type="component" value="Unassembled WGS sequence"/>
</dbReference>
<comment type="caution">
    <text evidence="1">The sequence shown here is derived from an EMBL/GenBank/DDBJ whole genome shotgun (WGS) entry which is preliminary data.</text>
</comment>
<feature type="non-terminal residue" evidence="1">
    <location>
        <position position="418"/>
    </location>
</feature>
<keyword evidence="2" id="KW-1185">Reference proteome</keyword>
<evidence type="ECO:0000313" key="2">
    <source>
        <dbReference type="Proteomes" id="UP000762676"/>
    </source>
</evidence>
<accession>A0AAV4HX56</accession>
<evidence type="ECO:0000313" key="1">
    <source>
        <dbReference type="EMBL" id="GFS02170.1"/>
    </source>
</evidence>
<sequence>MNNPTTLLEGDNNPILTVGDKLLSLDENAYINNFIGDEFMRNTGSFAIDHKDIAHNIEFLYTCHLIQRANSKANEQEFGLAMQHILMEDEMDEDFRMLSVFEVDTSDGHTRAYPGHANPTNSSVTIRRELFARFPLSGGFLIEKSVRDKMMKAMKVYAEYYMKDARDRVAVGLPPSDDVDNPQLKQVRHALARIKAAINKNVTWCANGQVRGDNTHTLMSMIDLSPSIYVLTRYKPIKNTSERRDCALKINSSFTELTFGLNKMIPLYNSERCSQMSVMHDVLNIFESYTDSDGALAEMKGFLSGPAAPFYQPDAVIVTTGRVIKMLAQVGFIQTAVCDITQFTTKLILSNEDMSPLVTAAPQNSVTLVNGVYRRRADAGGQIVRVPNTRKNVNIRYARVGEKNLIFSDVDNGTFSKN</sequence>
<name>A0AAV4HX56_9GAST</name>